<reference evidence="4" key="2">
    <citation type="submission" date="2018-10" db="EMBL/GenBank/DDBJ databases">
        <title>Effector identification in a new, highly contiguous assembly of the strawberry crown rot pathogen Phytophthora cactorum.</title>
        <authorList>
            <person name="Armitage A.D."/>
            <person name="Nellist C.F."/>
            <person name="Bates H."/>
            <person name="Vickerstaff R.J."/>
            <person name="Harrison R.J."/>
        </authorList>
    </citation>
    <scope>NUCLEOTIDE SEQUENCE</scope>
    <source>
        <strain evidence="4">15-7</strain>
        <strain evidence="5">4032</strain>
        <strain evidence="6">P421</strain>
    </source>
</reference>
<dbReference type="EMBL" id="RCMG01000481">
    <property type="protein sequence ID" value="KAG2853443.1"/>
    <property type="molecule type" value="Genomic_DNA"/>
</dbReference>
<organism evidence="7 8">
    <name type="scientific">Phytophthora cactorum</name>
    <dbReference type="NCBI Taxonomy" id="29920"/>
    <lineage>
        <taxon>Eukaryota</taxon>
        <taxon>Sar</taxon>
        <taxon>Stramenopiles</taxon>
        <taxon>Oomycota</taxon>
        <taxon>Peronosporomycetes</taxon>
        <taxon>Peronosporales</taxon>
        <taxon>Peronosporaceae</taxon>
        <taxon>Phytophthora</taxon>
    </lineage>
</organism>
<dbReference type="OrthoDB" id="123249at2759"/>
<reference evidence="7 8" key="1">
    <citation type="submission" date="2018-01" db="EMBL/GenBank/DDBJ databases">
        <title>Draft genome of the strawberry crown rot pathogen Phytophthora cactorum.</title>
        <authorList>
            <person name="Armitage A.D."/>
            <person name="Lysoe E."/>
            <person name="Nellist C.F."/>
            <person name="Harrison R.J."/>
            <person name="Brurberg M.B."/>
        </authorList>
    </citation>
    <scope>NUCLEOTIDE SEQUENCE [LARGE SCALE GENOMIC DNA]</scope>
    <source>
        <strain evidence="7 8">10300</strain>
    </source>
</reference>
<dbReference type="EMBL" id="RCMI01000461">
    <property type="protein sequence ID" value="KAG2909820.1"/>
    <property type="molecule type" value="Genomic_DNA"/>
</dbReference>
<name>A0A329RXZ8_9STRA</name>
<feature type="region of interest" description="Disordered" evidence="1">
    <location>
        <begin position="24"/>
        <end position="59"/>
    </location>
</feature>
<dbReference type="AlphaFoldDB" id="A0A329RXZ8"/>
<dbReference type="GO" id="GO:0004674">
    <property type="term" value="F:protein serine/threonine kinase activity"/>
    <property type="evidence" value="ECO:0007669"/>
    <property type="project" value="TreeGrafter"/>
</dbReference>
<feature type="region of interest" description="Disordered" evidence="1">
    <location>
        <begin position="438"/>
        <end position="458"/>
    </location>
</feature>
<dbReference type="Proteomes" id="UP000735874">
    <property type="component" value="Unassembled WGS sequence"/>
</dbReference>
<dbReference type="GO" id="GO:0005524">
    <property type="term" value="F:ATP binding"/>
    <property type="evidence" value="ECO:0007669"/>
    <property type="project" value="InterPro"/>
</dbReference>
<dbReference type="Gene3D" id="3.30.200.20">
    <property type="entry name" value="Phosphorylase Kinase, domain 1"/>
    <property type="match status" value="1"/>
</dbReference>
<keyword evidence="2" id="KW-1133">Transmembrane helix</keyword>
<evidence type="ECO:0000256" key="1">
    <source>
        <dbReference type="SAM" id="MobiDB-lite"/>
    </source>
</evidence>
<protein>
    <recommendedName>
        <fullName evidence="3">Protein kinase domain-containing protein</fullName>
    </recommendedName>
</protein>
<dbReference type="InterPro" id="IPR011009">
    <property type="entry name" value="Kinase-like_dom_sf"/>
</dbReference>
<feature type="compositionally biased region" description="Low complexity" evidence="1">
    <location>
        <begin position="47"/>
        <end position="57"/>
    </location>
</feature>
<keyword evidence="8" id="KW-1185">Reference proteome</keyword>
<dbReference type="Proteomes" id="UP000760860">
    <property type="component" value="Unassembled WGS sequence"/>
</dbReference>
<dbReference type="SUPFAM" id="SSF56112">
    <property type="entry name" value="Protein kinase-like (PK-like)"/>
    <property type="match status" value="1"/>
</dbReference>
<gene>
    <name evidence="7" type="ORF">PC110_g14402</name>
    <name evidence="4" type="ORF">PC113_g14168</name>
    <name evidence="5" type="ORF">PC115_g13131</name>
    <name evidence="6" type="ORF">PC129_g4045</name>
</gene>
<sequence>MPHKFKRVRTTSFVVFPAVTGNSTTDAGNATATSQPERIVQGPTPPSSSSSSDGSSLTDDELGLAVGGGLMVVVLICILFVGHKRRLRMDKDVIPAPSPGTLDASSRRSPAADAQELYVLDSGSFMSSSISFGSRVSCFLQEQPSQEETNESWSHPEVVAVRVSVSEIALDELVARGNNSEVYRGQYRDRMVAIKKPLPHWLGDRSNVDAFFAKVRVLSSPSLTHPNVVSFLGVSWRSLTYVCMVSEFMAGGDLRSLLSRRQHHHPLVRDEFSRRGFSRQKISIASQIVSALSFLHSQGLVHGAIRSRNILLDENLNAKLTGFQGSSVQSAVDRRRLSHEASLISVPPRLLTASVPIGVADRLRRERARFDALWSAPEVLRGERSNAKTDVFSFGVILCELDSLAPPYGYSSRFGEHGDSAELLEKVAAGHVRVHFTSSGRARHGRRGSSSPSEMDPRTTAAVVRLGKACVALDAFERPSAAQVSAELHKLLQTPDPKLSRTLSKQGSTTA</sequence>
<dbReference type="Pfam" id="PF00069">
    <property type="entry name" value="Pkinase"/>
    <property type="match status" value="1"/>
</dbReference>
<evidence type="ECO:0000313" key="4">
    <source>
        <dbReference type="EMBL" id="KAG2853443.1"/>
    </source>
</evidence>
<dbReference type="Proteomes" id="UP000251314">
    <property type="component" value="Unassembled WGS sequence"/>
</dbReference>
<evidence type="ECO:0000313" key="5">
    <source>
        <dbReference type="EMBL" id="KAG2909820.1"/>
    </source>
</evidence>
<dbReference type="EMBL" id="RCMV01000086">
    <property type="protein sequence ID" value="KAG3225338.1"/>
    <property type="molecule type" value="Genomic_DNA"/>
</dbReference>
<dbReference type="PANTHER" id="PTHR44329">
    <property type="entry name" value="SERINE/THREONINE-PROTEIN KINASE TNNI3K-RELATED"/>
    <property type="match status" value="1"/>
</dbReference>
<dbReference type="STRING" id="29920.A0A329RXZ8"/>
<evidence type="ECO:0000313" key="8">
    <source>
        <dbReference type="Proteomes" id="UP000251314"/>
    </source>
</evidence>
<keyword evidence="2" id="KW-0812">Transmembrane</keyword>
<evidence type="ECO:0000313" key="7">
    <source>
        <dbReference type="EMBL" id="RAW29229.1"/>
    </source>
</evidence>
<dbReference type="PROSITE" id="PS50011">
    <property type="entry name" value="PROTEIN_KINASE_DOM"/>
    <property type="match status" value="1"/>
</dbReference>
<keyword evidence="2" id="KW-0472">Membrane</keyword>
<dbReference type="VEuPathDB" id="FungiDB:PC110_g14402"/>
<comment type="caution">
    <text evidence="7">The sequence shown here is derived from an EMBL/GenBank/DDBJ whole genome shotgun (WGS) entry which is preliminary data.</text>
</comment>
<dbReference type="PANTHER" id="PTHR44329:SF214">
    <property type="entry name" value="PROTEIN KINASE DOMAIN-CONTAINING PROTEIN"/>
    <property type="match status" value="1"/>
</dbReference>
<evidence type="ECO:0000259" key="3">
    <source>
        <dbReference type="PROSITE" id="PS50011"/>
    </source>
</evidence>
<evidence type="ECO:0000256" key="2">
    <source>
        <dbReference type="SAM" id="Phobius"/>
    </source>
</evidence>
<dbReference type="Gene3D" id="1.10.510.10">
    <property type="entry name" value="Transferase(Phosphotransferase) domain 1"/>
    <property type="match status" value="1"/>
</dbReference>
<feature type="transmembrane region" description="Helical" evidence="2">
    <location>
        <begin position="62"/>
        <end position="81"/>
    </location>
</feature>
<proteinExistence type="predicted"/>
<dbReference type="InterPro" id="IPR000719">
    <property type="entry name" value="Prot_kinase_dom"/>
</dbReference>
<dbReference type="EMBL" id="MJFZ01000440">
    <property type="protein sequence ID" value="RAW29229.1"/>
    <property type="molecule type" value="Genomic_DNA"/>
</dbReference>
<dbReference type="Proteomes" id="UP000774804">
    <property type="component" value="Unassembled WGS sequence"/>
</dbReference>
<dbReference type="InterPro" id="IPR051681">
    <property type="entry name" value="Ser/Thr_Kinases-Pseudokinases"/>
</dbReference>
<feature type="domain" description="Protein kinase" evidence="3">
    <location>
        <begin position="168"/>
        <end position="492"/>
    </location>
</feature>
<evidence type="ECO:0000313" key="6">
    <source>
        <dbReference type="EMBL" id="KAG3225338.1"/>
    </source>
</evidence>
<accession>A0A329RXZ8</accession>
<feature type="compositionally biased region" description="Polar residues" evidence="1">
    <location>
        <begin position="24"/>
        <end position="36"/>
    </location>
</feature>